<comment type="subunit">
    <text evidence="5">Heterooligomer composed of large and small subunits.</text>
</comment>
<evidence type="ECO:0000313" key="9">
    <source>
        <dbReference type="EMBL" id="HIU47169.1"/>
    </source>
</evidence>
<evidence type="ECO:0000256" key="4">
    <source>
        <dbReference type="ARBA" id="ARBA00022839"/>
    </source>
</evidence>
<dbReference type="GO" id="GO:0008855">
    <property type="term" value="F:exodeoxyribonuclease VII activity"/>
    <property type="evidence" value="ECO:0007669"/>
    <property type="project" value="UniProtKB-UniRule"/>
</dbReference>
<dbReference type="Pfam" id="PF02601">
    <property type="entry name" value="Exonuc_VII_L"/>
    <property type="match status" value="1"/>
</dbReference>
<comment type="catalytic activity">
    <reaction evidence="5 6">
        <text>Exonucleolytic cleavage in either 5'- to 3'- or 3'- to 5'-direction to yield nucleoside 5'-phosphates.</text>
        <dbReference type="EC" id="3.1.11.6"/>
    </reaction>
</comment>
<dbReference type="InterPro" id="IPR003753">
    <property type="entry name" value="Exonuc_VII_L"/>
</dbReference>
<reference evidence="9" key="1">
    <citation type="submission" date="2020-10" db="EMBL/GenBank/DDBJ databases">
        <authorList>
            <person name="Gilroy R."/>
        </authorList>
    </citation>
    <scope>NUCLEOTIDE SEQUENCE</scope>
    <source>
        <strain evidence="9">ChiSxjej2B14-8506</strain>
    </source>
</reference>
<dbReference type="Proteomes" id="UP000824123">
    <property type="component" value="Unassembled WGS sequence"/>
</dbReference>
<evidence type="ECO:0000256" key="3">
    <source>
        <dbReference type="ARBA" id="ARBA00022801"/>
    </source>
</evidence>
<evidence type="ECO:0000256" key="5">
    <source>
        <dbReference type="HAMAP-Rule" id="MF_00378"/>
    </source>
</evidence>
<accession>A0A9D1LSH9</accession>
<dbReference type="HAMAP" id="MF_00378">
    <property type="entry name" value="Exonuc_7_L"/>
    <property type="match status" value="1"/>
</dbReference>
<dbReference type="InterPro" id="IPR020579">
    <property type="entry name" value="Exonuc_VII_lsu_C"/>
</dbReference>
<keyword evidence="2 5" id="KW-0540">Nuclease</keyword>
<comment type="similarity">
    <text evidence="5 6">Belongs to the XseA family.</text>
</comment>
<proteinExistence type="inferred from homology"/>
<evidence type="ECO:0000256" key="6">
    <source>
        <dbReference type="RuleBase" id="RU004355"/>
    </source>
</evidence>
<keyword evidence="3 5" id="KW-0378">Hydrolase</keyword>
<comment type="function">
    <text evidence="5">Bidirectionally degrades single-stranded DNA into large acid-insoluble oligonucleotides, which are then degraded further into small acid-soluble oligonucleotides.</text>
</comment>
<feature type="domain" description="Exonuclease VII large subunit C-terminal" evidence="7">
    <location>
        <begin position="129"/>
        <end position="441"/>
    </location>
</feature>
<dbReference type="PANTHER" id="PTHR30008">
    <property type="entry name" value="EXODEOXYRIBONUCLEASE 7 LARGE SUBUNIT"/>
    <property type="match status" value="1"/>
</dbReference>
<dbReference type="InterPro" id="IPR025824">
    <property type="entry name" value="OB-fold_nuc-bd_dom"/>
</dbReference>
<dbReference type="Pfam" id="PF13742">
    <property type="entry name" value="tRNA_anti_2"/>
    <property type="match status" value="1"/>
</dbReference>
<dbReference type="PANTHER" id="PTHR30008:SF0">
    <property type="entry name" value="EXODEOXYRIBONUCLEASE 7 LARGE SUBUNIT"/>
    <property type="match status" value="1"/>
</dbReference>
<comment type="caution">
    <text evidence="9">The sequence shown here is derived from an EMBL/GenBank/DDBJ whole genome shotgun (WGS) entry which is preliminary data.</text>
</comment>
<evidence type="ECO:0000256" key="1">
    <source>
        <dbReference type="ARBA" id="ARBA00022490"/>
    </source>
</evidence>
<dbReference type="CDD" id="cd04489">
    <property type="entry name" value="ExoVII_LU_OBF"/>
    <property type="match status" value="1"/>
</dbReference>
<evidence type="ECO:0000259" key="7">
    <source>
        <dbReference type="Pfam" id="PF02601"/>
    </source>
</evidence>
<dbReference type="GO" id="GO:0006308">
    <property type="term" value="P:DNA catabolic process"/>
    <property type="evidence" value="ECO:0007669"/>
    <property type="project" value="UniProtKB-UniRule"/>
</dbReference>
<sequence length="454" mass="49348">MASNKPGDWALSVSELNEYVRRSLASDPMLRALRLRGELSGVKRHSSGHIYFTLKDENARIQAVMFRQRAQELDFDLRDGLKVIAEGSVSLYTAAGAYQFYAERMRPDGQGDLFARFLKLKEKLMGEGMFDTALKKPLPMRARSVGIVTSPTGAVIHDIMTVAARRDPTVRLELYPVSVQGGTAAGEIARAIRRMDARGYDVLIVGRGGGSLEDLWAFNEEVVARAIFDCATPVISAVGHEVDFTIADFVADVRAATPSVAAELAIADRAELMRLMDERSKRLARALDGLLARQDAVLARLGARMETVNPARSLALAGVRLSADMRELNRVYERYINSQLGALNGRASALERVSPAPRLAAAETALERLGAQLSAAGERGLALRRARVDGLFDRLRALSPERVLERGYAIVSVNGAAVGSVRALQPGDMLDVKMRDGSVSALAVELRDSEDVDG</sequence>
<dbReference type="NCBIfam" id="TIGR00237">
    <property type="entry name" value="xseA"/>
    <property type="match status" value="1"/>
</dbReference>
<keyword evidence="1 5" id="KW-0963">Cytoplasm</keyword>
<dbReference type="EC" id="3.1.11.6" evidence="5"/>
<evidence type="ECO:0000259" key="8">
    <source>
        <dbReference type="Pfam" id="PF13742"/>
    </source>
</evidence>
<dbReference type="GO" id="GO:0009318">
    <property type="term" value="C:exodeoxyribonuclease VII complex"/>
    <property type="evidence" value="ECO:0007669"/>
    <property type="project" value="UniProtKB-UniRule"/>
</dbReference>
<evidence type="ECO:0000313" key="10">
    <source>
        <dbReference type="Proteomes" id="UP000824123"/>
    </source>
</evidence>
<feature type="domain" description="OB-fold nucleic acid binding" evidence="8">
    <location>
        <begin position="11"/>
        <end position="106"/>
    </location>
</feature>
<evidence type="ECO:0000256" key="2">
    <source>
        <dbReference type="ARBA" id="ARBA00022722"/>
    </source>
</evidence>
<comment type="subcellular location">
    <subcellularLocation>
        <location evidence="5 6">Cytoplasm</location>
    </subcellularLocation>
</comment>
<name>A0A9D1LSH9_9FIRM</name>
<dbReference type="GO" id="GO:0003676">
    <property type="term" value="F:nucleic acid binding"/>
    <property type="evidence" value="ECO:0007669"/>
    <property type="project" value="InterPro"/>
</dbReference>
<dbReference type="GO" id="GO:0005737">
    <property type="term" value="C:cytoplasm"/>
    <property type="evidence" value="ECO:0007669"/>
    <property type="project" value="UniProtKB-SubCell"/>
</dbReference>
<keyword evidence="4 5" id="KW-0269">Exonuclease</keyword>
<organism evidence="9 10">
    <name type="scientific">Candidatus Fimadaptatus faecigallinarum</name>
    <dbReference type="NCBI Taxonomy" id="2840814"/>
    <lineage>
        <taxon>Bacteria</taxon>
        <taxon>Bacillati</taxon>
        <taxon>Bacillota</taxon>
        <taxon>Clostridia</taxon>
        <taxon>Eubacteriales</taxon>
        <taxon>Candidatus Fimadaptatus</taxon>
    </lineage>
</organism>
<reference evidence="9" key="2">
    <citation type="journal article" date="2021" name="PeerJ">
        <title>Extensive microbial diversity within the chicken gut microbiome revealed by metagenomics and culture.</title>
        <authorList>
            <person name="Gilroy R."/>
            <person name="Ravi A."/>
            <person name="Getino M."/>
            <person name="Pursley I."/>
            <person name="Horton D.L."/>
            <person name="Alikhan N.F."/>
            <person name="Baker D."/>
            <person name="Gharbi K."/>
            <person name="Hall N."/>
            <person name="Watson M."/>
            <person name="Adriaenssens E.M."/>
            <person name="Foster-Nyarko E."/>
            <person name="Jarju S."/>
            <person name="Secka A."/>
            <person name="Antonio M."/>
            <person name="Oren A."/>
            <person name="Chaudhuri R.R."/>
            <person name="La Ragione R."/>
            <person name="Hildebrand F."/>
            <person name="Pallen M.J."/>
        </authorList>
    </citation>
    <scope>NUCLEOTIDE SEQUENCE</scope>
    <source>
        <strain evidence="9">ChiSxjej2B14-8506</strain>
    </source>
</reference>
<gene>
    <name evidence="5 9" type="primary">xseA</name>
    <name evidence="9" type="ORF">IAC59_07910</name>
</gene>
<dbReference type="AlphaFoldDB" id="A0A9D1LSH9"/>
<protein>
    <recommendedName>
        <fullName evidence="5">Exodeoxyribonuclease 7 large subunit</fullName>
        <ecNumber evidence="5">3.1.11.6</ecNumber>
    </recommendedName>
    <alternativeName>
        <fullName evidence="5">Exodeoxyribonuclease VII large subunit</fullName>
        <shortName evidence="5">Exonuclease VII large subunit</shortName>
    </alternativeName>
</protein>
<dbReference type="EMBL" id="DVNK01000050">
    <property type="protein sequence ID" value="HIU47169.1"/>
    <property type="molecule type" value="Genomic_DNA"/>
</dbReference>